<feature type="region of interest" description="Disordered" evidence="12">
    <location>
        <begin position="351"/>
        <end position="377"/>
    </location>
</feature>
<dbReference type="FunFam" id="2.30.30.40:FF:000221">
    <property type="entry name" value="SH3 and cysteine-rich domain-containing protein 2"/>
    <property type="match status" value="1"/>
</dbReference>
<dbReference type="Pfam" id="PF00130">
    <property type="entry name" value="C1_1"/>
    <property type="match status" value="1"/>
</dbReference>
<evidence type="ECO:0000256" key="8">
    <source>
        <dbReference type="ARBA" id="ARBA00022771"/>
    </source>
</evidence>
<dbReference type="GO" id="GO:0042383">
    <property type="term" value="C:sarcolemma"/>
    <property type="evidence" value="ECO:0007669"/>
    <property type="project" value="UniProtKB-SubCell"/>
</dbReference>
<feature type="region of interest" description="Disordered" evidence="12">
    <location>
        <begin position="511"/>
        <end position="566"/>
    </location>
</feature>
<dbReference type="PANTHER" id="PTHR15135:SF7">
    <property type="entry name" value="STAC-LIKE, ISOFORM J"/>
    <property type="match status" value="1"/>
</dbReference>
<feature type="compositionally biased region" description="Low complexity" evidence="12">
    <location>
        <begin position="607"/>
        <end position="645"/>
    </location>
</feature>
<protein>
    <submittedName>
        <fullName evidence="16">Myb-like protein AA isoform X1</fullName>
    </submittedName>
</protein>
<dbReference type="GO" id="GO:0003009">
    <property type="term" value="P:skeletal muscle contraction"/>
    <property type="evidence" value="ECO:0007669"/>
    <property type="project" value="TreeGrafter"/>
</dbReference>
<dbReference type="SUPFAM" id="SSF50044">
    <property type="entry name" value="SH3-domain"/>
    <property type="match status" value="1"/>
</dbReference>
<dbReference type="FunFam" id="3.30.60.20:FF:000056">
    <property type="entry name" value="Uncharacterized protein, isoform C"/>
    <property type="match status" value="1"/>
</dbReference>
<feature type="region of interest" description="Disordered" evidence="12">
    <location>
        <begin position="585"/>
        <end position="647"/>
    </location>
</feature>
<dbReference type="PROSITE" id="PS50081">
    <property type="entry name" value="ZF_DAG_PE_2"/>
    <property type="match status" value="1"/>
</dbReference>
<dbReference type="PRINTS" id="PR00452">
    <property type="entry name" value="SH3DOMAIN"/>
</dbReference>
<evidence type="ECO:0000256" key="2">
    <source>
        <dbReference type="ARBA" id="ARBA00004496"/>
    </source>
</evidence>
<feature type="compositionally biased region" description="Low complexity" evidence="12">
    <location>
        <begin position="517"/>
        <end position="549"/>
    </location>
</feature>
<evidence type="ECO:0000313" key="15">
    <source>
        <dbReference type="Proteomes" id="UP000515146"/>
    </source>
</evidence>
<sequence length="812" mass="90589">MDTSRLSNDSRRYSQSSSSSTTATSAITGVKSKWIKAFRSLKLTAVGGGSGSGSRNNDLANLEAQRAYRISVQLGVHAFQEYTYKKITACDVCREILRGHSRQGLKCKLCKINVHGQCQENAPKCQPKPRLLRKQKSASELETKITIPQIDDEKYQNYDPVYQSLRAAADARKCAQLVTEHYSNYNSSSGSNQQSINHHNYHHHSSTSNINNPNSGSSSGGGGGNHNKHYHYQHQHNNNNNQDSGSGSGSSGSISIKQNYNNNGGNRQQTHQQQQGSNDSLQTGSQTNLIHGQQPHRQDLSCQQQQPSSLSIKMTHRNSDSEFHQSTIEYHQQQYGSMMIKQQQSDLQRYQQQQQQHYNNISGTSSINNSNEQSPMLTNRTLPSIAYFNTNGGNSNLINKPLSIVHQQQQQQHPSLLMIQQQQQQAYSAPHSPQKKKLTLRMKSLSLDSPESAETLKEKQRNFSTPPIPPTLQLPPPINHHPHHHSHHYHQQQQQLLRRDMIINIADPLTQQQSNLSSQPSTATTTTTTSSITSTTSSSTTTAATLPPTVGLVGQSPTPPRYDSNELINHYSTFKSAAAVVPSATTASTTSSIQPQSQQPPPPPPTSNQQQPQPQTISQPSSLPISLKQQSQTQPSSTVSTPPSSNQYCQMTKRFKLGIHGRMRSFERDDQIFIQDLQCSPCPSPKPQRLLPTNIFVVLYNFRSRQIDELNLRAGYMVTVVDTTDPEWWQGKCMGKVGFFPSKYVTKLFPGERPLQVIHTVQLTDGEFAIKLLREQIVIQVSDEMSGIIMVRTGQNDKIVPCPSKYLQEITF</sequence>
<organism evidence="15 16">
    <name type="scientific">Dermatophagoides pteronyssinus</name>
    <name type="common">European house dust mite</name>
    <dbReference type="NCBI Taxonomy" id="6956"/>
    <lineage>
        <taxon>Eukaryota</taxon>
        <taxon>Metazoa</taxon>
        <taxon>Ecdysozoa</taxon>
        <taxon>Arthropoda</taxon>
        <taxon>Chelicerata</taxon>
        <taxon>Arachnida</taxon>
        <taxon>Acari</taxon>
        <taxon>Acariformes</taxon>
        <taxon>Sarcoptiformes</taxon>
        <taxon>Astigmata</taxon>
        <taxon>Psoroptidia</taxon>
        <taxon>Analgoidea</taxon>
        <taxon>Pyroglyphidae</taxon>
        <taxon>Dermatophagoidinae</taxon>
        <taxon>Dermatophagoides</taxon>
    </lineage>
</organism>
<feature type="compositionally biased region" description="Low complexity" evidence="12">
    <location>
        <begin position="185"/>
        <end position="198"/>
    </location>
</feature>
<feature type="compositionally biased region" description="Low complexity" evidence="12">
    <location>
        <begin position="300"/>
        <end position="311"/>
    </location>
</feature>
<dbReference type="InParanoid" id="A0A6P6XPV6"/>
<name>A0A6P6XPV6_DERPT</name>
<dbReference type="PANTHER" id="PTHR15135">
    <property type="entry name" value="STAC"/>
    <property type="match status" value="1"/>
</dbReference>
<dbReference type="InterPro" id="IPR039688">
    <property type="entry name" value="STAC1/2/3"/>
</dbReference>
<evidence type="ECO:0000256" key="7">
    <source>
        <dbReference type="ARBA" id="ARBA00022737"/>
    </source>
</evidence>
<feature type="compositionally biased region" description="Low complexity" evidence="12">
    <location>
        <begin position="351"/>
        <end position="371"/>
    </location>
</feature>
<dbReference type="Pfam" id="PF26085">
    <property type="entry name" value="SH3_20"/>
    <property type="match status" value="1"/>
</dbReference>
<evidence type="ECO:0000256" key="1">
    <source>
        <dbReference type="ARBA" id="ARBA00004278"/>
    </source>
</evidence>
<dbReference type="AlphaFoldDB" id="A0A6P6XPV6"/>
<keyword evidence="8" id="KW-0863">Zinc-finger</keyword>
<evidence type="ECO:0000256" key="12">
    <source>
        <dbReference type="SAM" id="MobiDB-lite"/>
    </source>
</evidence>
<evidence type="ECO:0000256" key="4">
    <source>
        <dbReference type="ARBA" id="ARBA00022475"/>
    </source>
</evidence>
<dbReference type="PROSITE" id="PS00479">
    <property type="entry name" value="ZF_DAG_PE_1"/>
    <property type="match status" value="1"/>
</dbReference>
<evidence type="ECO:0000259" key="13">
    <source>
        <dbReference type="PROSITE" id="PS50002"/>
    </source>
</evidence>
<feature type="region of interest" description="Disordered" evidence="12">
    <location>
        <begin position="185"/>
        <end position="323"/>
    </location>
</feature>
<keyword evidence="7" id="KW-0677">Repeat</keyword>
<keyword evidence="10" id="KW-0472">Membrane</keyword>
<dbReference type="Proteomes" id="UP000515146">
    <property type="component" value="Unplaced"/>
</dbReference>
<dbReference type="PRINTS" id="PR00499">
    <property type="entry name" value="P67PHOX"/>
</dbReference>
<feature type="compositionally biased region" description="Polar residues" evidence="12">
    <location>
        <begin position="279"/>
        <end position="291"/>
    </location>
</feature>
<evidence type="ECO:0000256" key="6">
    <source>
        <dbReference type="ARBA" id="ARBA00022723"/>
    </source>
</evidence>
<dbReference type="GO" id="GO:0005737">
    <property type="term" value="C:cytoplasm"/>
    <property type="evidence" value="ECO:0007669"/>
    <property type="project" value="UniProtKB-SubCell"/>
</dbReference>
<dbReference type="InterPro" id="IPR046349">
    <property type="entry name" value="C1-like_sf"/>
</dbReference>
<keyword evidence="9" id="KW-0862">Zinc</keyword>
<accession>A0A6P6XPV6</accession>
<dbReference type="Gene3D" id="3.30.60.20">
    <property type="match status" value="1"/>
</dbReference>
<evidence type="ECO:0000256" key="9">
    <source>
        <dbReference type="ARBA" id="ARBA00022833"/>
    </source>
</evidence>
<dbReference type="GO" id="GO:1903078">
    <property type="term" value="P:positive regulation of protein localization to plasma membrane"/>
    <property type="evidence" value="ECO:0007669"/>
    <property type="project" value="TreeGrafter"/>
</dbReference>
<dbReference type="GO" id="GO:0008270">
    <property type="term" value="F:zinc ion binding"/>
    <property type="evidence" value="ECO:0007669"/>
    <property type="project" value="UniProtKB-KW"/>
</dbReference>
<evidence type="ECO:0000256" key="11">
    <source>
        <dbReference type="PROSITE-ProRule" id="PRU00192"/>
    </source>
</evidence>
<reference evidence="16" key="1">
    <citation type="submission" date="2025-08" db="UniProtKB">
        <authorList>
            <consortium name="RefSeq"/>
        </authorList>
    </citation>
    <scope>IDENTIFICATION</scope>
    <source>
        <strain evidence="16">Airmid</strain>
    </source>
</reference>
<evidence type="ECO:0000313" key="16">
    <source>
        <dbReference type="RefSeq" id="XP_027194843.1"/>
    </source>
</evidence>
<gene>
    <name evidence="16" type="primary">LOC113789499</name>
</gene>
<feature type="compositionally biased region" description="Basic residues" evidence="12">
    <location>
        <begin position="480"/>
        <end position="490"/>
    </location>
</feature>
<dbReference type="InterPro" id="IPR059031">
    <property type="entry name" value="SH3_20"/>
</dbReference>
<dbReference type="Pfam" id="PF00018">
    <property type="entry name" value="SH3_1"/>
    <property type="match status" value="1"/>
</dbReference>
<evidence type="ECO:0000259" key="14">
    <source>
        <dbReference type="PROSITE" id="PS50081"/>
    </source>
</evidence>
<keyword evidence="5" id="KW-0963">Cytoplasm</keyword>
<feature type="compositionally biased region" description="Low complexity" evidence="12">
    <location>
        <begin position="585"/>
        <end position="597"/>
    </location>
</feature>
<feature type="region of interest" description="Disordered" evidence="12">
    <location>
        <begin position="1"/>
        <end position="21"/>
    </location>
</feature>
<dbReference type="PROSITE" id="PS50002">
    <property type="entry name" value="SH3"/>
    <property type="match status" value="1"/>
</dbReference>
<feature type="compositionally biased region" description="Low complexity" evidence="12">
    <location>
        <begin position="206"/>
        <end position="217"/>
    </location>
</feature>
<dbReference type="Gene3D" id="2.30.30.40">
    <property type="entry name" value="SH3 Domains"/>
    <property type="match status" value="1"/>
</dbReference>
<proteinExistence type="predicted"/>
<keyword evidence="6" id="KW-0479">Metal-binding</keyword>
<dbReference type="CDD" id="cd20817">
    <property type="entry name" value="C1_Stac"/>
    <property type="match status" value="1"/>
</dbReference>
<feature type="region of interest" description="Disordered" evidence="12">
    <location>
        <begin position="448"/>
        <end position="495"/>
    </location>
</feature>
<evidence type="ECO:0000256" key="10">
    <source>
        <dbReference type="ARBA" id="ARBA00023136"/>
    </source>
</evidence>
<dbReference type="RefSeq" id="XP_027194843.1">
    <property type="nucleotide sequence ID" value="XM_027339042.1"/>
</dbReference>
<dbReference type="SUPFAM" id="SSF57889">
    <property type="entry name" value="Cysteine-rich domain"/>
    <property type="match status" value="1"/>
</dbReference>
<feature type="compositionally biased region" description="Pro residues" evidence="12">
    <location>
        <begin position="466"/>
        <end position="479"/>
    </location>
</feature>
<dbReference type="InterPro" id="IPR001452">
    <property type="entry name" value="SH3_domain"/>
</dbReference>
<comment type="subcellular location">
    <subcellularLocation>
        <location evidence="1">Cell membrane</location>
        <location evidence="1">Sarcolemma</location>
        <topology evidence="1">Peripheral membrane protein</topology>
        <orientation evidence="1">Cytoplasmic side</orientation>
    </subcellularLocation>
    <subcellularLocation>
        <location evidence="2">Cytoplasm</location>
    </subcellularLocation>
</comment>
<evidence type="ECO:0000256" key="3">
    <source>
        <dbReference type="ARBA" id="ARBA00022443"/>
    </source>
</evidence>
<feature type="domain" description="SH3" evidence="13">
    <location>
        <begin position="691"/>
        <end position="750"/>
    </location>
</feature>
<dbReference type="OrthoDB" id="6250593at2759"/>
<keyword evidence="15" id="KW-1185">Reference proteome</keyword>
<keyword evidence="4" id="KW-1003">Cell membrane</keyword>
<dbReference type="KEGG" id="dpte:113789499"/>
<feature type="compositionally biased region" description="Low complexity" evidence="12">
    <location>
        <begin position="235"/>
        <end position="278"/>
    </location>
</feature>
<evidence type="ECO:0000256" key="5">
    <source>
        <dbReference type="ARBA" id="ARBA00022490"/>
    </source>
</evidence>
<dbReference type="SMART" id="SM00109">
    <property type="entry name" value="C1"/>
    <property type="match status" value="1"/>
</dbReference>
<dbReference type="InterPro" id="IPR036028">
    <property type="entry name" value="SH3-like_dom_sf"/>
</dbReference>
<dbReference type="SMART" id="SM00326">
    <property type="entry name" value="SH3"/>
    <property type="match status" value="1"/>
</dbReference>
<feature type="domain" description="Phorbol-ester/DAG-type" evidence="14">
    <location>
        <begin position="76"/>
        <end position="125"/>
    </location>
</feature>
<keyword evidence="3 11" id="KW-0728">SH3 domain</keyword>
<dbReference type="InterPro" id="IPR002219">
    <property type="entry name" value="PKC_DAG/PE"/>
</dbReference>